<evidence type="ECO:0000313" key="3">
    <source>
        <dbReference type="Proteomes" id="UP000064893"/>
    </source>
</evidence>
<gene>
    <name evidence="2" type="primary">citF_2</name>
    <name evidence="2" type="ORF">L21SP5_03885</name>
</gene>
<dbReference type="Pfam" id="PF04223">
    <property type="entry name" value="CitF"/>
    <property type="match status" value="1"/>
</dbReference>
<dbReference type="GO" id="GO:0008814">
    <property type="term" value="F:citrate CoA-transferase activity"/>
    <property type="evidence" value="ECO:0007669"/>
    <property type="project" value="UniProtKB-UniRule"/>
</dbReference>
<dbReference type="NCBIfam" id="TIGR01584">
    <property type="entry name" value="citF"/>
    <property type="match status" value="1"/>
</dbReference>
<accession>A0A0S2I5L5</accession>
<dbReference type="EC" id="4.1.3.6" evidence="1"/>
<keyword evidence="1" id="KW-0808">Transferase</keyword>
<dbReference type="EC" id="2.8.3.10" evidence="1"/>
<keyword evidence="1" id="KW-0963">Cytoplasm</keyword>
<dbReference type="GO" id="GO:0008815">
    <property type="term" value="F:citrate (pro-3S)-lyase activity"/>
    <property type="evidence" value="ECO:0007669"/>
    <property type="project" value="UniProtKB-UniRule"/>
</dbReference>
<dbReference type="PANTHER" id="PTHR40596">
    <property type="entry name" value="CITRATE LYASE ALPHA CHAIN"/>
    <property type="match status" value="1"/>
</dbReference>
<dbReference type="GO" id="GO:0009346">
    <property type="term" value="C:ATP-independent citrate lyase complex"/>
    <property type="evidence" value="ECO:0007669"/>
    <property type="project" value="UniProtKB-UniRule"/>
</dbReference>
<dbReference type="SUPFAM" id="SSF100950">
    <property type="entry name" value="NagB/RpiA/CoA transferase-like"/>
    <property type="match status" value="2"/>
</dbReference>
<dbReference type="GO" id="GO:0005737">
    <property type="term" value="C:cytoplasm"/>
    <property type="evidence" value="ECO:0007669"/>
    <property type="project" value="UniProtKB-SubCell"/>
</dbReference>
<dbReference type="Proteomes" id="UP000064893">
    <property type="component" value="Chromosome"/>
</dbReference>
<dbReference type="STRING" id="1307839.L21SP5_03885"/>
<dbReference type="AlphaFoldDB" id="A0A0S2I5L5"/>
<proteinExistence type="predicted"/>
<protein>
    <recommendedName>
        <fullName evidence="1">Citrate lyase alpha chain</fullName>
        <shortName evidence="1">Citrase alpha chain</shortName>
        <ecNumber evidence="1">2.8.3.10</ecNumber>
        <ecNumber evidence="1">4.1.3.6</ecNumber>
    </recommendedName>
    <alternativeName>
        <fullName evidence="1">Citrate (pro-3S)-lyase alpha chain</fullName>
    </alternativeName>
    <alternativeName>
        <fullName evidence="1">Citrate CoA-transferase subunit</fullName>
    </alternativeName>
</protein>
<dbReference type="PIRSF" id="PIRSF009451">
    <property type="entry name" value="Citrt_lyas_alpha"/>
    <property type="match status" value="1"/>
</dbReference>
<keyword evidence="3" id="KW-1185">Reference proteome</keyword>
<keyword evidence="1 2" id="KW-0456">Lyase</keyword>
<evidence type="ECO:0000313" key="2">
    <source>
        <dbReference type="EMBL" id="ALO17477.1"/>
    </source>
</evidence>
<name>A0A0S2I5L5_9BACT</name>
<dbReference type="OrthoDB" id="9767643at2"/>
<dbReference type="EMBL" id="CP013118">
    <property type="protein sequence ID" value="ALO17477.1"/>
    <property type="molecule type" value="Genomic_DNA"/>
</dbReference>
<organism evidence="2 3">
    <name type="scientific">Salinivirga cyanobacteriivorans</name>
    <dbReference type="NCBI Taxonomy" id="1307839"/>
    <lineage>
        <taxon>Bacteria</taxon>
        <taxon>Pseudomonadati</taxon>
        <taxon>Bacteroidota</taxon>
        <taxon>Bacteroidia</taxon>
        <taxon>Bacteroidales</taxon>
        <taxon>Salinivirgaceae</taxon>
        <taxon>Salinivirga</taxon>
    </lineage>
</organism>
<dbReference type="GO" id="GO:0006084">
    <property type="term" value="P:acetyl-CoA metabolic process"/>
    <property type="evidence" value="ECO:0007669"/>
    <property type="project" value="UniProtKB-UniRule"/>
</dbReference>
<evidence type="ECO:0000256" key="1">
    <source>
        <dbReference type="PIRNR" id="PIRNR009451"/>
    </source>
</evidence>
<dbReference type="InterPro" id="IPR006472">
    <property type="entry name" value="Citrate_lyase_asu"/>
</dbReference>
<dbReference type="InterPro" id="IPR037171">
    <property type="entry name" value="NagB/RpiA_transferase-like"/>
</dbReference>
<dbReference type="KEGG" id="blq:L21SP5_03885"/>
<sequence length="518" mass="55746">MIKNALNIEIPEYLEGLGKLEPYQGVWNKLQKGWMDEQTVPPAIKARLPHSSKMHNNLEEAILKCNPRNGMTVSFHHHLRGGDCILIQAITILANMGIKDITLASSSLTSAHESVLPYIEEGTITQIYSSGIRGTIGEACAKGVLQKPFVIHSHGGRVRSVQTGKIQIDLAIIAASAADEEGNATGTHGPSAFGSMGYAMIDAWYAKQVVIVTDNLVNYPCVPPSIRQNYVDYVVATDTIGDAKKIASGTTRITKAPLDLRIARIASDTIINSGYFKNGISFQVGAGGASLAVARFIREAMKKHNIKGSFLLGGVTSYGVDMLNEGLFHAIFDVQSFDAAVSSSLKEHPYHIEIPAGLYANPFNCGCMINKLDVVVLGALEVDVNFNVNVITGSEGEVRGASGGHSDTAAGAKLTVVVCPSFRGRLPIIKKNVNNVVTPGESVDVVVTERGICVNPKNKELKANLLEAGMHVREIADLEKEVDKITGTPEKIEHTNKIVGVIEYRDGTIIDTIKQIKV</sequence>
<reference evidence="2 3" key="1">
    <citation type="submission" date="2015-11" db="EMBL/GenBank/DDBJ databases">
        <title>Description and complete genome sequence of a novel strain predominating in hypersaline microbial mats and representing a new family of the Bacteriodetes phylum.</title>
        <authorList>
            <person name="Spring S."/>
            <person name="Bunk B."/>
            <person name="Sproer C."/>
            <person name="Klenk H.-P."/>
        </authorList>
    </citation>
    <scope>NUCLEOTIDE SEQUENCE [LARGE SCALE GENOMIC DNA]</scope>
    <source>
        <strain evidence="2 3">L21-Spi-D4</strain>
    </source>
</reference>
<dbReference type="PANTHER" id="PTHR40596:SF1">
    <property type="entry name" value="CITRATE LYASE ALPHA CHAIN"/>
    <property type="match status" value="1"/>
</dbReference>
<dbReference type="RefSeq" id="WP_057954738.1">
    <property type="nucleotide sequence ID" value="NZ_CP013118.1"/>
</dbReference>
<dbReference type="PATRIC" id="fig|1307839.3.peg.4146"/>
<comment type="subcellular location">
    <subcellularLocation>
        <location evidence="1">Cytoplasm</location>
    </subcellularLocation>
</comment>
<dbReference type="Gene3D" id="3.40.1080.10">
    <property type="entry name" value="Glutaconate Coenzyme A-transferase"/>
    <property type="match status" value="2"/>
</dbReference>
<comment type="catalytic activity">
    <reaction evidence="1">
        <text>citrate = oxaloacetate + acetate</text>
        <dbReference type="Rhea" id="RHEA:10760"/>
        <dbReference type="ChEBI" id="CHEBI:16452"/>
        <dbReference type="ChEBI" id="CHEBI:16947"/>
        <dbReference type="ChEBI" id="CHEBI:30089"/>
        <dbReference type="EC" id="4.1.3.6"/>
    </reaction>
</comment>
<comment type="catalytic activity">
    <reaction evidence="1">
        <text>citrate + acetyl-CoA = (3S)-citryl-CoA + acetate</text>
        <dbReference type="Rhea" id="RHEA:19405"/>
        <dbReference type="ChEBI" id="CHEBI:16947"/>
        <dbReference type="ChEBI" id="CHEBI:30089"/>
        <dbReference type="ChEBI" id="CHEBI:57288"/>
        <dbReference type="ChEBI" id="CHEBI:57321"/>
        <dbReference type="EC" id="2.8.3.10"/>
    </reaction>
</comment>